<evidence type="ECO:0000256" key="1">
    <source>
        <dbReference type="SAM" id="Coils"/>
    </source>
</evidence>
<name>A0A2T7A9Q2_TUBBO</name>
<feature type="region of interest" description="Disordered" evidence="2">
    <location>
        <begin position="174"/>
        <end position="194"/>
    </location>
</feature>
<comment type="caution">
    <text evidence="3">The sequence shown here is derived from an EMBL/GenBank/DDBJ whole genome shotgun (WGS) entry which is preliminary data.</text>
</comment>
<organism evidence="3 4">
    <name type="scientific">Tuber borchii</name>
    <name type="common">White truffle</name>
    <dbReference type="NCBI Taxonomy" id="42251"/>
    <lineage>
        <taxon>Eukaryota</taxon>
        <taxon>Fungi</taxon>
        <taxon>Dikarya</taxon>
        <taxon>Ascomycota</taxon>
        <taxon>Pezizomycotina</taxon>
        <taxon>Pezizomycetes</taxon>
        <taxon>Pezizales</taxon>
        <taxon>Tuberaceae</taxon>
        <taxon>Tuber</taxon>
    </lineage>
</organism>
<feature type="compositionally biased region" description="Low complexity" evidence="2">
    <location>
        <begin position="219"/>
        <end position="232"/>
    </location>
</feature>
<proteinExistence type="predicted"/>
<evidence type="ECO:0000256" key="2">
    <source>
        <dbReference type="SAM" id="MobiDB-lite"/>
    </source>
</evidence>
<protein>
    <submittedName>
        <fullName evidence="3">Uncharacterized protein</fullName>
    </submittedName>
</protein>
<dbReference type="EMBL" id="NESQ01000001">
    <property type="protein sequence ID" value="PUU84453.1"/>
    <property type="molecule type" value="Genomic_DNA"/>
</dbReference>
<feature type="coiled-coil region" evidence="1">
    <location>
        <begin position="437"/>
        <end position="464"/>
    </location>
</feature>
<dbReference type="Proteomes" id="UP000244722">
    <property type="component" value="Unassembled WGS sequence"/>
</dbReference>
<dbReference type="AlphaFoldDB" id="A0A2T7A9Q2"/>
<accession>A0A2T7A9Q2</accession>
<keyword evidence="4" id="KW-1185">Reference proteome</keyword>
<keyword evidence="1" id="KW-0175">Coiled coil</keyword>
<gene>
    <name evidence="3" type="ORF">B9Z19DRAFT_1060305</name>
</gene>
<evidence type="ECO:0000313" key="3">
    <source>
        <dbReference type="EMBL" id="PUU84453.1"/>
    </source>
</evidence>
<feature type="compositionally biased region" description="Polar residues" evidence="2">
    <location>
        <begin position="393"/>
        <end position="403"/>
    </location>
</feature>
<feature type="region of interest" description="Disordered" evidence="2">
    <location>
        <begin position="1"/>
        <end position="35"/>
    </location>
</feature>
<reference evidence="3 4" key="1">
    <citation type="submission" date="2017-04" db="EMBL/GenBank/DDBJ databases">
        <title>Draft genome sequence of Tuber borchii Vittad., a whitish edible truffle.</title>
        <authorList>
            <consortium name="DOE Joint Genome Institute"/>
            <person name="Murat C."/>
            <person name="Kuo A."/>
            <person name="Barry K.W."/>
            <person name="Clum A."/>
            <person name="Dockter R.B."/>
            <person name="Fauchery L."/>
            <person name="Iotti M."/>
            <person name="Kohler A."/>
            <person name="Labutti K."/>
            <person name="Lindquist E.A."/>
            <person name="Lipzen A."/>
            <person name="Ohm R.A."/>
            <person name="Wang M."/>
            <person name="Grigoriev I.V."/>
            <person name="Zambonelli A."/>
            <person name="Martin F.M."/>
        </authorList>
    </citation>
    <scope>NUCLEOTIDE SEQUENCE [LARGE SCALE GENOMIC DNA]</scope>
    <source>
        <strain evidence="3 4">Tbo3840</strain>
    </source>
</reference>
<feature type="region of interest" description="Disordered" evidence="2">
    <location>
        <begin position="393"/>
        <end position="414"/>
    </location>
</feature>
<feature type="region of interest" description="Disordered" evidence="2">
    <location>
        <begin position="215"/>
        <end position="239"/>
    </location>
</feature>
<evidence type="ECO:0000313" key="4">
    <source>
        <dbReference type="Proteomes" id="UP000244722"/>
    </source>
</evidence>
<sequence>MASYYSTTHSPRRLSERRGIPELQPLEPAGSPKALISSRVSLDNELCRPVSQGSSVISTPYSSYETGNNTAMTTPITPTDISPFKPQVSDIMSPITAPPSIREEDEEDDELCDCNCGGGSVDGLGGLGLEALVDGASGRTTTRSLLERQHVTTGGNPSFDHDYLVHQFQNSHINGEQYSMPPTPPSHAGEQDFDFSTVDSPILRPRRSGELVIDPECFSSGPPSLPQSPSSEGGSGRSRAATILNKIVPKIRTSLKRRMSSPNNTPQVPSIPSAFTMPTSSAYYSPRTPPEDHLESFFRELRGPSEKPAAGDDGMSIHSAAEAEAPLPPPLHPAATFAGETDIISPLQSPRFLNTPNFSGTDVFPEMCNSPIPSELICSPLHPPTISPLMSPSLASTSQTSLSMPAPSMTHKKVPSIDPATPLAPKKLASPVTFVTANSLADMIEEMNRDLEAYDATRARMIESGWSSAQEIRNVELQKEDKEKNWKHRIAESKKILEAARRSEVKHSAMSSVSSIDSLGGSYVALTSNPISPIIPVTILPGGDGHSVKGSERALSK</sequence>
<dbReference type="OrthoDB" id="5396892at2759"/>